<feature type="signal peptide" evidence="2">
    <location>
        <begin position="1"/>
        <end position="23"/>
    </location>
</feature>
<dbReference type="EMBL" id="JYNL01000023">
    <property type="protein sequence ID" value="KMO76859.1"/>
    <property type="molecule type" value="Genomic_DNA"/>
</dbReference>
<organism evidence="3 4">
    <name type="scientific">Mycolicibacterium chlorophenolicum</name>
    <dbReference type="NCBI Taxonomy" id="37916"/>
    <lineage>
        <taxon>Bacteria</taxon>
        <taxon>Bacillati</taxon>
        <taxon>Actinomycetota</taxon>
        <taxon>Actinomycetes</taxon>
        <taxon>Mycobacteriales</taxon>
        <taxon>Mycobacteriaceae</taxon>
        <taxon>Mycolicibacterium</taxon>
    </lineage>
</organism>
<protein>
    <recommendedName>
        <fullName evidence="5">PPE family protein PPE42</fullName>
    </recommendedName>
</protein>
<feature type="compositionally biased region" description="Basic and acidic residues" evidence="1">
    <location>
        <begin position="294"/>
        <end position="304"/>
    </location>
</feature>
<feature type="region of interest" description="Disordered" evidence="1">
    <location>
        <begin position="209"/>
        <end position="255"/>
    </location>
</feature>
<keyword evidence="4" id="KW-1185">Reference proteome</keyword>
<dbReference type="Proteomes" id="UP000036513">
    <property type="component" value="Unassembled WGS sequence"/>
</dbReference>
<comment type="caution">
    <text evidence="3">The sequence shown here is derived from an EMBL/GenBank/DDBJ whole genome shotgun (WGS) entry which is preliminary data.</text>
</comment>
<sequence length="323" mass="33120" precursor="true">MQAAALRPFVTAGVSLVAAGMVAISPVTPPPAPLSVVSTAVQLTAAPAPLAFYPKVAGEALINIVTSIGSYPAVAPLFIDEFLVHPGQVLESVIGNSTRLLFHAVQSVISPFANVLGATLVALRDVAVAALNLDPVDLFNAVVDIPARVTDGFLNGGYPVLGSLEAGLLSPPVIDFYYVGVGGPLSFPPFAALYVLLNDPPAAISPDVEPAATETAAAGRLAKEPTTTDADSPVGGVTSDPATVDPAADSAEGTAVAEGAVSDLQETDLSVGNDHTPTTRPGSFFERMHRRIAARQEARAERRLAHAASAKRQTPRTAEPTAP</sequence>
<evidence type="ECO:0000313" key="3">
    <source>
        <dbReference type="EMBL" id="KMO76859.1"/>
    </source>
</evidence>
<evidence type="ECO:0000256" key="2">
    <source>
        <dbReference type="SAM" id="SignalP"/>
    </source>
</evidence>
<feature type="region of interest" description="Disordered" evidence="1">
    <location>
        <begin position="294"/>
        <end position="323"/>
    </location>
</feature>
<evidence type="ECO:0000256" key="1">
    <source>
        <dbReference type="SAM" id="MobiDB-lite"/>
    </source>
</evidence>
<keyword evidence="2" id="KW-0732">Signal</keyword>
<dbReference type="AlphaFoldDB" id="A0A0J6W376"/>
<evidence type="ECO:0008006" key="5">
    <source>
        <dbReference type="Google" id="ProtNLM"/>
    </source>
</evidence>
<dbReference type="PATRIC" id="fig|37916.4.peg.2934"/>
<name>A0A0J6W376_9MYCO</name>
<accession>A0A0J6W376</accession>
<evidence type="ECO:0000313" key="4">
    <source>
        <dbReference type="Proteomes" id="UP000036513"/>
    </source>
</evidence>
<dbReference type="STRING" id="37916.MCHLDSM_03008"/>
<feature type="compositionally biased region" description="Low complexity" evidence="1">
    <location>
        <begin position="209"/>
        <end position="218"/>
    </location>
</feature>
<reference evidence="3 4" key="1">
    <citation type="journal article" date="2015" name="Genome Biol. Evol.">
        <title>Characterization of Three Mycobacterium spp. with Potential Use in Bioremediation by Genome Sequencing and Comparative Genomics.</title>
        <authorList>
            <person name="Das S."/>
            <person name="Pettersson B.M."/>
            <person name="Behra P.R."/>
            <person name="Ramesh M."/>
            <person name="Dasgupta S."/>
            <person name="Bhattacharya A."/>
            <person name="Kirsebom L.A."/>
        </authorList>
    </citation>
    <scope>NUCLEOTIDE SEQUENCE [LARGE SCALE GENOMIC DNA]</scope>
    <source>
        <strain evidence="3 4">DSM 43826</strain>
    </source>
</reference>
<feature type="chain" id="PRO_5039230331" description="PPE family protein PPE42" evidence="2">
    <location>
        <begin position="24"/>
        <end position="323"/>
    </location>
</feature>
<proteinExistence type="predicted"/>
<gene>
    <name evidence="3" type="ORF">MCHLDSM_03008</name>
</gene>